<dbReference type="AlphaFoldDB" id="U5BNQ1"/>
<sequence length="71" mass="8066">MEYGIGFQMGLKPKENQAIRRIRQRINLVKSKTGTNTEYHSISGWNTIGNALHGLIQFSPSLLFFKSIIKS</sequence>
<proteinExistence type="predicted"/>
<reference evidence="1 2" key="1">
    <citation type="journal article" date="2013" name="Genome Announc.">
        <title>Draft Genome Sequence of the Psychrophilic and Alkaliphilic Rhodonellum psychrophilum Strain GCM71T.</title>
        <authorList>
            <person name="Hauptmann A.L."/>
            <person name="Glaring M.A."/>
            <person name="Hallin P.F."/>
            <person name="Prieme A."/>
            <person name="Stougaard P."/>
        </authorList>
    </citation>
    <scope>NUCLEOTIDE SEQUENCE [LARGE SCALE GENOMIC DNA]</scope>
    <source>
        <strain evidence="1 2">GCM71</strain>
    </source>
</reference>
<organism evidence="1 2">
    <name type="scientific">Rhodonellum psychrophilum GCM71 = DSM 17998</name>
    <dbReference type="NCBI Taxonomy" id="1123057"/>
    <lineage>
        <taxon>Bacteria</taxon>
        <taxon>Pseudomonadati</taxon>
        <taxon>Bacteroidota</taxon>
        <taxon>Cytophagia</taxon>
        <taxon>Cytophagales</taxon>
        <taxon>Cytophagaceae</taxon>
        <taxon>Rhodonellum</taxon>
    </lineage>
</organism>
<keyword evidence="2" id="KW-1185">Reference proteome</keyword>
<name>U5BNQ1_9BACT</name>
<protein>
    <submittedName>
        <fullName evidence="1">Uncharacterized protein</fullName>
    </submittedName>
</protein>
<evidence type="ECO:0000313" key="1">
    <source>
        <dbReference type="EMBL" id="ERM82175.1"/>
    </source>
</evidence>
<evidence type="ECO:0000313" key="2">
    <source>
        <dbReference type="Proteomes" id="UP000016843"/>
    </source>
</evidence>
<dbReference type="Proteomes" id="UP000016843">
    <property type="component" value="Unassembled WGS sequence"/>
</dbReference>
<accession>U5BNQ1</accession>
<dbReference type="EMBL" id="AWXR01000031">
    <property type="protein sequence ID" value="ERM82175.1"/>
    <property type="molecule type" value="Genomic_DNA"/>
</dbReference>
<gene>
    <name evidence="1" type="ORF">P872_07145</name>
</gene>
<comment type="caution">
    <text evidence="1">The sequence shown here is derived from an EMBL/GenBank/DDBJ whole genome shotgun (WGS) entry which is preliminary data.</text>
</comment>